<gene>
    <name evidence="1" type="ORF">RhiirA4_462488</name>
</gene>
<comment type="caution">
    <text evidence="1">The sequence shown here is derived from an EMBL/GenBank/DDBJ whole genome shotgun (WGS) entry which is preliminary data.</text>
</comment>
<dbReference type="Proteomes" id="UP000234323">
    <property type="component" value="Unassembled WGS sequence"/>
</dbReference>
<dbReference type="VEuPathDB" id="FungiDB:FUN_014402"/>
<sequence>MSGLSQSCMVSFAAASKFLPPRISQLPILCQFLTILESPSIILRGRSRKWELIRGIFNDNFNNISKNKEDKRIIKELWNFIYDEIKSRIWIPRCEEIKRLEEKDEIKKFELKLKKKQTIDENSKDNIENIKNKKTEDNYEKIKKKNLNNQIKIVTLGKLTGAITDGSNIDRTWDMITKLPSY</sequence>
<reference evidence="1 2" key="1">
    <citation type="submission" date="2015-10" db="EMBL/GenBank/DDBJ databases">
        <title>Genome analyses suggest a sexual origin of heterokaryosis in a supposedly ancient asexual fungus.</title>
        <authorList>
            <person name="Ropars J."/>
            <person name="Sedzielewska K."/>
            <person name="Noel J."/>
            <person name="Charron P."/>
            <person name="Farinelli L."/>
            <person name="Marton T."/>
            <person name="Kruger M."/>
            <person name="Pelin A."/>
            <person name="Brachmann A."/>
            <person name="Corradi N."/>
        </authorList>
    </citation>
    <scope>NUCLEOTIDE SEQUENCE [LARGE SCALE GENOMIC DNA]</scope>
    <source>
        <strain evidence="1 2">A4</strain>
    </source>
</reference>
<accession>A0A2I1GL50</accession>
<keyword evidence="2" id="KW-1185">Reference proteome</keyword>
<organism evidence="1 2">
    <name type="scientific">Rhizophagus irregularis</name>
    <dbReference type="NCBI Taxonomy" id="588596"/>
    <lineage>
        <taxon>Eukaryota</taxon>
        <taxon>Fungi</taxon>
        <taxon>Fungi incertae sedis</taxon>
        <taxon>Mucoromycota</taxon>
        <taxon>Glomeromycotina</taxon>
        <taxon>Glomeromycetes</taxon>
        <taxon>Glomerales</taxon>
        <taxon>Glomeraceae</taxon>
        <taxon>Rhizophagus</taxon>
    </lineage>
</organism>
<evidence type="ECO:0000313" key="2">
    <source>
        <dbReference type="Proteomes" id="UP000234323"/>
    </source>
</evidence>
<proteinExistence type="predicted"/>
<evidence type="ECO:0000313" key="1">
    <source>
        <dbReference type="EMBL" id="PKY47335.1"/>
    </source>
</evidence>
<protein>
    <submittedName>
        <fullName evidence="1">Uncharacterized protein</fullName>
    </submittedName>
</protein>
<dbReference type="EMBL" id="LLXI01000536">
    <property type="protein sequence ID" value="PKY47335.1"/>
    <property type="molecule type" value="Genomic_DNA"/>
</dbReference>
<dbReference type="AlphaFoldDB" id="A0A2I1GL50"/>
<name>A0A2I1GL50_9GLOM</name>